<dbReference type="PANTHER" id="PTHR33710">
    <property type="entry name" value="BNAC02G09200D PROTEIN"/>
    <property type="match status" value="1"/>
</dbReference>
<name>A0A540N4F6_MALBA</name>
<evidence type="ECO:0000313" key="2">
    <source>
        <dbReference type="Proteomes" id="UP000315295"/>
    </source>
</evidence>
<dbReference type="STRING" id="106549.A0A540N4F6"/>
<accession>A0A540N4F6</accession>
<comment type="caution">
    <text evidence="1">The sequence shown here is derived from an EMBL/GenBank/DDBJ whole genome shotgun (WGS) entry which is preliminary data.</text>
</comment>
<dbReference type="Proteomes" id="UP000315295">
    <property type="component" value="Unassembled WGS sequence"/>
</dbReference>
<proteinExistence type="predicted"/>
<organism evidence="1 2">
    <name type="scientific">Malus baccata</name>
    <name type="common">Siberian crab apple</name>
    <name type="synonym">Pyrus baccata</name>
    <dbReference type="NCBI Taxonomy" id="106549"/>
    <lineage>
        <taxon>Eukaryota</taxon>
        <taxon>Viridiplantae</taxon>
        <taxon>Streptophyta</taxon>
        <taxon>Embryophyta</taxon>
        <taxon>Tracheophyta</taxon>
        <taxon>Spermatophyta</taxon>
        <taxon>Magnoliopsida</taxon>
        <taxon>eudicotyledons</taxon>
        <taxon>Gunneridae</taxon>
        <taxon>Pentapetalae</taxon>
        <taxon>rosids</taxon>
        <taxon>fabids</taxon>
        <taxon>Rosales</taxon>
        <taxon>Rosaceae</taxon>
        <taxon>Amygdaloideae</taxon>
        <taxon>Maleae</taxon>
        <taxon>Malus</taxon>
    </lineage>
</organism>
<dbReference type="SUPFAM" id="SSF56219">
    <property type="entry name" value="DNase I-like"/>
    <property type="match status" value="1"/>
</dbReference>
<dbReference type="PANTHER" id="PTHR33710:SF71">
    <property type="entry name" value="ENDONUCLEASE_EXONUCLEASE_PHOSPHATASE DOMAIN-CONTAINING PROTEIN"/>
    <property type="match status" value="1"/>
</dbReference>
<keyword evidence="2" id="KW-1185">Reference proteome</keyword>
<dbReference type="AlphaFoldDB" id="A0A540N4F6"/>
<evidence type="ECO:0000313" key="1">
    <source>
        <dbReference type="EMBL" id="TQE05899.1"/>
    </source>
</evidence>
<dbReference type="InterPro" id="IPR036691">
    <property type="entry name" value="Endo/exonu/phosph_ase_sf"/>
</dbReference>
<protein>
    <recommendedName>
        <fullName evidence="3">Endonuclease/exonuclease/phosphatase domain-containing protein</fullName>
    </recommendedName>
</protein>
<sequence length="123" mass="14737">MISFDKQNSRILIYSMHNLLGQISEKNLCRRLDRFLCSTGCEDIFPEARQTALARVISDHCPIQLDTNKVKWGPCPFRFENMWLQDPEFRNKFKEWWQSEQVEGWEGYKFMIKLKAMKKKVQS</sequence>
<evidence type="ECO:0008006" key="3">
    <source>
        <dbReference type="Google" id="ProtNLM"/>
    </source>
</evidence>
<reference evidence="1 2" key="1">
    <citation type="journal article" date="2019" name="G3 (Bethesda)">
        <title>Sequencing of a Wild Apple (Malus baccata) Genome Unravels the Differences Between Cultivated and Wild Apple Species Regarding Disease Resistance and Cold Tolerance.</title>
        <authorList>
            <person name="Chen X."/>
        </authorList>
    </citation>
    <scope>NUCLEOTIDE SEQUENCE [LARGE SCALE GENOMIC DNA]</scope>
    <source>
        <strain evidence="2">cv. Shandingzi</strain>
        <tissue evidence="1">Leaves</tissue>
    </source>
</reference>
<dbReference type="Gene3D" id="3.60.10.10">
    <property type="entry name" value="Endonuclease/exonuclease/phosphatase"/>
    <property type="match status" value="1"/>
</dbReference>
<gene>
    <name evidence="1" type="ORF">C1H46_008582</name>
</gene>
<dbReference type="EMBL" id="VIEB01000114">
    <property type="protein sequence ID" value="TQE05899.1"/>
    <property type="molecule type" value="Genomic_DNA"/>
</dbReference>